<dbReference type="Gene3D" id="1.10.10.60">
    <property type="entry name" value="Homeodomain-like"/>
    <property type="match status" value="1"/>
</dbReference>
<dbReference type="Pfam" id="PF00440">
    <property type="entry name" value="TetR_N"/>
    <property type="match status" value="1"/>
</dbReference>
<dbReference type="InterPro" id="IPR009057">
    <property type="entry name" value="Homeodomain-like_sf"/>
</dbReference>
<evidence type="ECO:0000256" key="3">
    <source>
        <dbReference type="ARBA" id="ARBA00023163"/>
    </source>
</evidence>
<feature type="DNA-binding region" description="H-T-H motif" evidence="4">
    <location>
        <begin position="28"/>
        <end position="47"/>
    </location>
</feature>
<evidence type="ECO:0000256" key="2">
    <source>
        <dbReference type="ARBA" id="ARBA00023125"/>
    </source>
</evidence>
<dbReference type="PROSITE" id="PS50977">
    <property type="entry name" value="HTH_TETR_2"/>
    <property type="match status" value="1"/>
</dbReference>
<dbReference type="Proteomes" id="UP001500784">
    <property type="component" value="Unassembled WGS sequence"/>
</dbReference>
<dbReference type="PRINTS" id="PR00455">
    <property type="entry name" value="HTHTETR"/>
</dbReference>
<dbReference type="PANTHER" id="PTHR30055:SF234">
    <property type="entry name" value="HTH-TYPE TRANSCRIPTIONAL REGULATOR BETI"/>
    <property type="match status" value="1"/>
</dbReference>
<dbReference type="Gene3D" id="1.10.357.10">
    <property type="entry name" value="Tetracycline Repressor, domain 2"/>
    <property type="match status" value="1"/>
</dbReference>
<dbReference type="InterPro" id="IPR001647">
    <property type="entry name" value="HTH_TetR"/>
</dbReference>
<proteinExistence type="predicted"/>
<gene>
    <name evidence="6" type="ORF">GCM10009688_29610</name>
</gene>
<dbReference type="EMBL" id="BAAALV010000007">
    <property type="protein sequence ID" value="GAA1922633.1"/>
    <property type="molecule type" value="Genomic_DNA"/>
</dbReference>
<dbReference type="InterPro" id="IPR050109">
    <property type="entry name" value="HTH-type_TetR-like_transc_reg"/>
</dbReference>
<feature type="domain" description="HTH tetR-type" evidence="5">
    <location>
        <begin position="5"/>
        <end position="65"/>
    </location>
</feature>
<sequence>MPRVSGTKRSILDAALELASLNGITGTTMEDVAVRAGVAKGSVYYNFSSKDKLFEQLLLDGIGALAETLKEAREGRSGGEALGSMITAMLGAISGNQPLAKLIAAEIFRTDRSWQTPLQLVRREALAEFVAVIRETHPERTDAELMSGTIFGAVLVGGIEWLAFSPERSVDEVSESVLFTLSGRLTA</sequence>
<keyword evidence="7" id="KW-1185">Reference proteome</keyword>
<dbReference type="RefSeq" id="WP_152228554.1">
    <property type="nucleotide sequence ID" value="NZ_BAAALV010000007.1"/>
</dbReference>
<keyword evidence="3" id="KW-0804">Transcription</keyword>
<name>A0ABN2PID4_9MICC</name>
<organism evidence="6 7">
    <name type="scientific">Arthrobacter gandavensis</name>
    <dbReference type="NCBI Taxonomy" id="169960"/>
    <lineage>
        <taxon>Bacteria</taxon>
        <taxon>Bacillati</taxon>
        <taxon>Actinomycetota</taxon>
        <taxon>Actinomycetes</taxon>
        <taxon>Micrococcales</taxon>
        <taxon>Micrococcaceae</taxon>
        <taxon>Arthrobacter</taxon>
    </lineage>
</organism>
<keyword evidence="2 4" id="KW-0238">DNA-binding</keyword>
<evidence type="ECO:0000256" key="1">
    <source>
        <dbReference type="ARBA" id="ARBA00023015"/>
    </source>
</evidence>
<comment type="caution">
    <text evidence="6">The sequence shown here is derived from an EMBL/GenBank/DDBJ whole genome shotgun (WGS) entry which is preliminary data.</text>
</comment>
<dbReference type="SUPFAM" id="SSF46689">
    <property type="entry name" value="Homeodomain-like"/>
    <property type="match status" value="1"/>
</dbReference>
<dbReference type="PANTHER" id="PTHR30055">
    <property type="entry name" value="HTH-TYPE TRANSCRIPTIONAL REGULATOR RUTR"/>
    <property type="match status" value="1"/>
</dbReference>
<evidence type="ECO:0000313" key="7">
    <source>
        <dbReference type="Proteomes" id="UP001500784"/>
    </source>
</evidence>
<accession>A0ABN2PID4</accession>
<evidence type="ECO:0000313" key="6">
    <source>
        <dbReference type="EMBL" id="GAA1922633.1"/>
    </source>
</evidence>
<protein>
    <submittedName>
        <fullName evidence="6">TetR/AcrR family transcriptional regulator</fullName>
    </submittedName>
</protein>
<evidence type="ECO:0000256" key="4">
    <source>
        <dbReference type="PROSITE-ProRule" id="PRU00335"/>
    </source>
</evidence>
<evidence type="ECO:0000259" key="5">
    <source>
        <dbReference type="PROSITE" id="PS50977"/>
    </source>
</evidence>
<reference evidence="6 7" key="1">
    <citation type="journal article" date="2019" name="Int. J. Syst. Evol. Microbiol.">
        <title>The Global Catalogue of Microorganisms (GCM) 10K type strain sequencing project: providing services to taxonomists for standard genome sequencing and annotation.</title>
        <authorList>
            <consortium name="The Broad Institute Genomics Platform"/>
            <consortium name="The Broad Institute Genome Sequencing Center for Infectious Disease"/>
            <person name="Wu L."/>
            <person name="Ma J."/>
        </authorList>
    </citation>
    <scope>NUCLEOTIDE SEQUENCE [LARGE SCALE GENOMIC DNA]</scope>
    <source>
        <strain evidence="6 7">JCM 13316</strain>
    </source>
</reference>
<keyword evidence="1" id="KW-0805">Transcription regulation</keyword>